<feature type="domain" description="Tryptophan synthase beta chain-like PALP" evidence="7">
    <location>
        <begin position="82"/>
        <end position="388"/>
    </location>
</feature>
<dbReference type="EC" id="4.2.3.1" evidence="5"/>
<gene>
    <name evidence="8" type="ORF">HNR73_007268</name>
</gene>
<evidence type="ECO:0000313" key="9">
    <source>
        <dbReference type="Proteomes" id="UP000548476"/>
    </source>
</evidence>
<dbReference type="Gene3D" id="3.40.50.1100">
    <property type="match status" value="2"/>
</dbReference>
<dbReference type="RefSeq" id="WP_184792464.1">
    <property type="nucleotide sequence ID" value="NZ_BONT01000077.1"/>
</dbReference>
<accession>A0A841FUA9</accession>
<dbReference type="Pfam" id="PF00291">
    <property type="entry name" value="PALP"/>
    <property type="match status" value="1"/>
</dbReference>
<keyword evidence="4 8" id="KW-0456">Lyase</keyword>
<dbReference type="GO" id="GO:0009097">
    <property type="term" value="P:isoleucine biosynthetic process"/>
    <property type="evidence" value="ECO:0007669"/>
    <property type="project" value="TreeGrafter"/>
</dbReference>
<reference evidence="8 9" key="1">
    <citation type="submission" date="2020-08" db="EMBL/GenBank/DDBJ databases">
        <title>Genomic Encyclopedia of Type Strains, Phase IV (KMG-IV): sequencing the most valuable type-strain genomes for metagenomic binning, comparative biology and taxonomic classification.</title>
        <authorList>
            <person name="Goeker M."/>
        </authorList>
    </citation>
    <scope>NUCLEOTIDE SEQUENCE [LARGE SCALE GENOMIC DNA]</scope>
    <source>
        <strain evidence="8 9">YIM 65646</strain>
    </source>
</reference>
<evidence type="ECO:0000256" key="1">
    <source>
        <dbReference type="ARBA" id="ARBA00001933"/>
    </source>
</evidence>
<evidence type="ECO:0000256" key="2">
    <source>
        <dbReference type="ARBA" id="ARBA00005517"/>
    </source>
</evidence>
<dbReference type="GO" id="GO:0004795">
    <property type="term" value="F:threonine synthase activity"/>
    <property type="evidence" value="ECO:0007669"/>
    <property type="project" value="UniProtKB-UniRule"/>
</dbReference>
<keyword evidence="3 6" id="KW-0663">Pyridoxal phosphate</keyword>
<dbReference type="PANTHER" id="PTHR48078:SF6">
    <property type="entry name" value="L-THREONINE DEHYDRATASE CATABOLIC TDCB"/>
    <property type="match status" value="1"/>
</dbReference>
<dbReference type="GO" id="GO:0009088">
    <property type="term" value="P:threonine biosynthetic process"/>
    <property type="evidence" value="ECO:0007669"/>
    <property type="project" value="UniProtKB-UniRule"/>
</dbReference>
<evidence type="ECO:0000256" key="4">
    <source>
        <dbReference type="ARBA" id="ARBA00023239"/>
    </source>
</evidence>
<keyword evidence="9" id="KW-1185">Reference proteome</keyword>
<dbReference type="GO" id="GO:0003941">
    <property type="term" value="F:L-serine ammonia-lyase activity"/>
    <property type="evidence" value="ECO:0007669"/>
    <property type="project" value="TreeGrafter"/>
</dbReference>
<evidence type="ECO:0000256" key="6">
    <source>
        <dbReference type="PIRSR" id="PIRSR604450-51"/>
    </source>
</evidence>
<dbReference type="SUPFAM" id="SSF53686">
    <property type="entry name" value="Tryptophan synthase beta subunit-like PLP-dependent enzymes"/>
    <property type="match status" value="1"/>
</dbReference>
<protein>
    <recommendedName>
        <fullName evidence="5">Threonine synthase</fullName>
        <ecNumber evidence="5">4.2.3.1</ecNumber>
    </recommendedName>
</protein>
<dbReference type="GO" id="GO:0006567">
    <property type="term" value="P:L-threonine catabolic process"/>
    <property type="evidence" value="ECO:0007669"/>
    <property type="project" value="TreeGrafter"/>
</dbReference>
<organism evidence="8 9">
    <name type="scientific">Phytomonospora endophytica</name>
    <dbReference type="NCBI Taxonomy" id="714109"/>
    <lineage>
        <taxon>Bacteria</taxon>
        <taxon>Bacillati</taxon>
        <taxon>Actinomycetota</taxon>
        <taxon>Actinomycetes</taxon>
        <taxon>Micromonosporales</taxon>
        <taxon>Micromonosporaceae</taxon>
        <taxon>Phytomonospora</taxon>
    </lineage>
</organism>
<dbReference type="InterPro" id="IPR004450">
    <property type="entry name" value="Thr_synthase-like"/>
</dbReference>
<evidence type="ECO:0000313" key="8">
    <source>
        <dbReference type="EMBL" id="MBB6039374.1"/>
    </source>
</evidence>
<comment type="similarity">
    <text evidence="2">Belongs to the threonine synthase family.</text>
</comment>
<dbReference type="Proteomes" id="UP000548476">
    <property type="component" value="Unassembled WGS sequence"/>
</dbReference>
<comment type="caution">
    <text evidence="8">The sequence shown here is derived from an EMBL/GenBank/DDBJ whole genome shotgun (WGS) entry which is preliminary data.</text>
</comment>
<name>A0A841FUA9_9ACTN</name>
<dbReference type="AlphaFoldDB" id="A0A841FUA9"/>
<feature type="modified residue" description="N6-(pyridoxal phosphate)lysine" evidence="6">
    <location>
        <position position="119"/>
    </location>
</feature>
<dbReference type="NCBIfam" id="TIGR00260">
    <property type="entry name" value="thrC"/>
    <property type="match status" value="1"/>
</dbReference>
<dbReference type="InterPro" id="IPR050147">
    <property type="entry name" value="Ser/Thr_Dehydratase"/>
</dbReference>
<dbReference type="CDD" id="cd01563">
    <property type="entry name" value="Thr-synth_1"/>
    <property type="match status" value="1"/>
</dbReference>
<dbReference type="GO" id="GO:0004794">
    <property type="term" value="F:threonine deaminase activity"/>
    <property type="evidence" value="ECO:0007669"/>
    <property type="project" value="TreeGrafter"/>
</dbReference>
<sequence length="419" mass="44255">MSAPTVPFTGSPAIGLVCRNCSAKYPIAAQHACWECFGPLEVDYDLDKLAKVTRADIEAGPQNIWRYAPLLPAGVDPATRVSLDPGMTPLIDARNLAAALGMRKLWVKDDSGNPTHSFKDRVVSVALTAASQLGFDRFACASTGNLANSVAAHAARAGVPSIVFIPYDLEPGKVTASAVYGGELIAIEGSYDDVNRLCSELTETDEFETTAFVNVNVRPFYAEGSKTLGYEVAEQLGWRLPEQVVIPMASGELLTKVDKAFTELAEIGLVDDRNVRVFGAQSAGCNPIATALHAGTDVITPVKPTGIAKSLNIGDPAAGPYAIEAVTRTGGWMDFVSDDEIRDGIRLLARTTGVFAETAGGVVVATLRKLLETGKLDPEAETVIYNTGEGLKTLDAVAGAPTHQVRPSLKAVREAGLLG</sequence>
<evidence type="ECO:0000256" key="5">
    <source>
        <dbReference type="NCBIfam" id="TIGR00260"/>
    </source>
</evidence>
<proteinExistence type="inferred from homology"/>
<dbReference type="PANTHER" id="PTHR48078">
    <property type="entry name" value="THREONINE DEHYDRATASE, MITOCHONDRIAL-RELATED"/>
    <property type="match status" value="1"/>
</dbReference>
<comment type="cofactor">
    <cofactor evidence="1 6">
        <name>pyridoxal 5'-phosphate</name>
        <dbReference type="ChEBI" id="CHEBI:597326"/>
    </cofactor>
</comment>
<dbReference type="EMBL" id="JACHGT010000021">
    <property type="protein sequence ID" value="MBB6039374.1"/>
    <property type="molecule type" value="Genomic_DNA"/>
</dbReference>
<evidence type="ECO:0000259" key="7">
    <source>
        <dbReference type="Pfam" id="PF00291"/>
    </source>
</evidence>
<dbReference type="InterPro" id="IPR036052">
    <property type="entry name" value="TrpB-like_PALP_sf"/>
</dbReference>
<evidence type="ECO:0000256" key="3">
    <source>
        <dbReference type="ARBA" id="ARBA00022898"/>
    </source>
</evidence>
<dbReference type="InterPro" id="IPR001926">
    <property type="entry name" value="TrpB-like_PALP"/>
</dbReference>
<dbReference type="GO" id="GO:0006565">
    <property type="term" value="P:L-serine catabolic process"/>
    <property type="evidence" value="ECO:0007669"/>
    <property type="project" value="TreeGrafter"/>
</dbReference>